<dbReference type="PANTHER" id="PTHR28093:SF1">
    <property type="entry name" value="MORPHOGENESIS-RELATED PROTEIN MSB1"/>
    <property type="match status" value="1"/>
</dbReference>
<feature type="region of interest" description="Disordered" evidence="1">
    <location>
        <begin position="758"/>
        <end position="917"/>
    </location>
</feature>
<dbReference type="InterPro" id="IPR037508">
    <property type="entry name" value="Msb1/Mug8"/>
</dbReference>
<feature type="compositionally biased region" description="Pro residues" evidence="1">
    <location>
        <begin position="1040"/>
        <end position="1049"/>
    </location>
</feature>
<dbReference type="Pfam" id="PF08101">
    <property type="entry name" value="Msb1-Mug8_dom"/>
    <property type="match status" value="1"/>
</dbReference>
<dbReference type="InterPro" id="IPR012965">
    <property type="entry name" value="Msb1/Mug8_dom"/>
</dbReference>
<name>J7SAQ4_HUIN7</name>
<feature type="region of interest" description="Disordered" evidence="1">
    <location>
        <begin position="566"/>
        <end position="588"/>
    </location>
</feature>
<evidence type="ECO:0000313" key="4">
    <source>
        <dbReference type="Proteomes" id="UP000006310"/>
    </source>
</evidence>
<dbReference type="Proteomes" id="UP000006310">
    <property type="component" value="Chromosome 13"/>
</dbReference>
<dbReference type="HOGENOM" id="CLU_004952_0_0_1"/>
<dbReference type="GeneID" id="34528724"/>
<dbReference type="RefSeq" id="XP_022467188.1">
    <property type="nucleotide sequence ID" value="XM_022610943.1"/>
</dbReference>
<feature type="region of interest" description="Disordered" evidence="1">
    <location>
        <begin position="1"/>
        <end position="40"/>
    </location>
</feature>
<evidence type="ECO:0000259" key="2">
    <source>
        <dbReference type="Pfam" id="PF08101"/>
    </source>
</evidence>
<dbReference type="STRING" id="1071383.J7SAQ4"/>
<feature type="region of interest" description="Disordered" evidence="1">
    <location>
        <begin position="934"/>
        <end position="991"/>
    </location>
</feature>
<reference evidence="4" key="2">
    <citation type="submission" date="2012-08" db="EMBL/GenBank/DDBJ databases">
        <title>Genome sequence of Kazachstania naganishii.</title>
        <authorList>
            <person name="Gordon J.L."/>
            <person name="Armisen D."/>
            <person name="Proux-Wera E."/>
            <person name="OhEigeartaigh S.S."/>
            <person name="Byrne K.P."/>
            <person name="Wolfe K.H."/>
        </authorList>
    </citation>
    <scope>NUCLEOTIDE SEQUENCE [LARGE SCALE GENOMIC DNA]</scope>
    <source>
        <strain evidence="4">ATCC MYA-139 / BCRC 22969 / CBS 8797 / CCRC 22969 / KCTC 17520 / NBRC 10181 / NCYC 3082</strain>
    </source>
</reference>
<feature type="compositionally biased region" description="Polar residues" evidence="1">
    <location>
        <begin position="507"/>
        <end position="531"/>
    </location>
</feature>
<dbReference type="CDD" id="cd04401">
    <property type="entry name" value="RhoGAP_fMSB1"/>
    <property type="match status" value="1"/>
</dbReference>
<dbReference type="OrthoDB" id="3362494at2759"/>
<feature type="compositionally biased region" description="Low complexity" evidence="1">
    <location>
        <begin position="573"/>
        <end position="587"/>
    </location>
</feature>
<feature type="compositionally biased region" description="Low complexity" evidence="1">
    <location>
        <begin position="1141"/>
        <end position="1164"/>
    </location>
</feature>
<feature type="region of interest" description="Disordered" evidence="1">
    <location>
        <begin position="507"/>
        <end position="532"/>
    </location>
</feature>
<evidence type="ECO:0000313" key="3">
    <source>
        <dbReference type="EMBL" id="CCK72944.1"/>
    </source>
</evidence>
<feature type="compositionally biased region" description="Polar residues" evidence="1">
    <location>
        <begin position="855"/>
        <end position="893"/>
    </location>
</feature>
<dbReference type="PANTHER" id="PTHR28093">
    <property type="entry name" value="MORPHOGENESIS-RELATED PROTEIN MSB1"/>
    <property type="match status" value="1"/>
</dbReference>
<dbReference type="EMBL" id="HE978326">
    <property type="protein sequence ID" value="CCK72944.1"/>
    <property type="molecule type" value="Genomic_DNA"/>
</dbReference>
<keyword evidence="4" id="KW-1185">Reference proteome</keyword>
<dbReference type="eggNOG" id="ENOG502QUEY">
    <property type="taxonomic scope" value="Eukaryota"/>
</dbReference>
<feature type="domain" description="Meiotically up-regulated protein Msb1/Mug8" evidence="2">
    <location>
        <begin position="50"/>
        <end position="455"/>
    </location>
</feature>
<feature type="compositionally biased region" description="Low complexity" evidence="1">
    <location>
        <begin position="1122"/>
        <end position="1131"/>
    </location>
</feature>
<dbReference type="GO" id="GO:0005935">
    <property type="term" value="C:cellular bud neck"/>
    <property type="evidence" value="ECO:0007669"/>
    <property type="project" value="TreeGrafter"/>
</dbReference>
<feature type="compositionally biased region" description="Polar residues" evidence="1">
    <location>
        <begin position="1071"/>
        <end position="1097"/>
    </location>
</feature>
<organism evidence="3 4">
    <name type="scientific">Huiozyma naganishii (strain ATCC MYA-139 / BCRC 22969 / CBS 8797 / KCTC 17520 / NBRC 10181 / NCYC 3082 / Yp74L-3)</name>
    <name type="common">Yeast</name>
    <name type="synonym">Kazachstania naganishii</name>
    <dbReference type="NCBI Taxonomy" id="1071383"/>
    <lineage>
        <taxon>Eukaryota</taxon>
        <taxon>Fungi</taxon>
        <taxon>Dikarya</taxon>
        <taxon>Ascomycota</taxon>
        <taxon>Saccharomycotina</taxon>
        <taxon>Saccharomycetes</taxon>
        <taxon>Saccharomycetales</taxon>
        <taxon>Saccharomycetaceae</taxon>
        <taxon>Huiozyma</taxon>
    </lineage>
</organism>
<dbReference type="KEGG" id="kng:KNAG_0M00910"/>
<dbReference type="GO" id="GO:0030010">
    <property type="term" value="P:establishment of cell polarity"/>
    <property type="evidence" value="ECO:0007669"/>
    <property type="project" value="EnsemblFungi"/>
</dbReference>
<feature type="region of interest" description="Disordered" evidence="1">
    <location>
        <begin position="1040"/>
        <end position="1175"/>
    </location>
</feature>
<reference evidence="3 4" key="1">
    <citation type="journal article" date="2011" name="Proc. Natl. Acad. Sci. U.S.A.">
        <title>Evolutionary erosion of yeast sex chromosomes by mating-type switching accidents.</title>
        <authorList>
            <person name="Gordon J.L."/>
            <person name="Armisen D."/>
            <person name="Proux-Wera E."/>
            <person name="Oheigeartaigh S.S."/>
            <person name="Byrne K.P."/>
            <person name="Wolfe K.H."/>
        </authorList>
    </citation>
    <scope>NUCLEOTIDE SEQUENCE [LARGE SCALE GENOMIC DNA]</scope>
    <source>
        <strain evidence="4">ATCC MYA-139 / BCRC 22969 / CBS 8797 / CCRC 22969 / KCTC 17520 / NBRC 10181 / NCYC 3082</strain>
    </source>
</reference>
<dbReference type="GO" id="GO:0005934">
    <property type="term" value="C:cellular bud tip"/>
    <property type="evidence" value="ECO:0007669"/>
    <property type="project" value="TreeGrafter"/>
</dbReference>
<feature type="compositionally biased region" description="Basic and acidic residues" evidence="1">
    <location>
        <begin position="801"/>
        <end position="815"/>
    </location>
</feature>
<gene>
    <name evidence="3" type="primary">KNAG0M00910</name>
    <name evidence="3" type="ordered locus">KNAG_0M00910</name>
</gene>
<feature type="compositionally biased region" description="Low complexity" evidence="1">
    <location>
        <begin position="833"/>
        <end position="846"/>
    </location>
</feature>
<sequence>MQKQLPTPPGGRSGEPSPQRRSRERLPHSGVAEAPSMGDDDGDEFEFFHEFEREKVKGVIHEITAHLKKTALDVEYLMIPFRPEQTNERLLKFLNAMFPLGNGQAVGVEHQVRLIRKTDPFVLFQALKYVWCRLPNGEIVGWNAYSQFKFREIDREFPQKAFLEIMPQCLDSPNHASIVYDFLDLIVTISSNSKVNKMSARKISKLCAVWAFNKPTPPEEEGQPSSWDFDNSPKYKKINNSFQDGLDQWIPASDAMFHLLLAFLKSFVPEDLESSKLPRSLKSILFNNEYPPKGSTAYSSQTILTIPLVTLTTDQFSRKPWQLLERCNELLNFENYDGFQAREDYVLLKSLFKKRKNVEGISRKMSQESRRLMKLMSTKHSTFQAGWAQRKCLPNPEHLKEFIQVGRVDIDDYFIWTWLSTLSYEQTLEKKKIFGRSLILEFEFDGFKKWVAFQESDITLANYSKPQLKNPPIQETEKKEEETITKAPAPAKTRIASPIYDQFQSEVPNVSVTQKPKTNYSKLSGATSTPQGKFHTVINKDALSHKNKSNNLQAFEQKISKWNPLSNLRKKSGSGSSERSAESTSSTVELLRNTSSVYDPTPAASVKLHNRPKINLHQPPMPDHEEPIAPQNHDVMKPLPLHEENIPETTGSLPMDSVIKHRLDTAQSNPHISIDLQSDASAQAALEELNGMMEQMMAGSDAITEEEGSISMDSKEHEFEQLTKFEKYKQAEFAAPENETYSPVASLQIPPATSIGANHVGGLKKSDVPTRMSNIGSGPPRRQLLSDEGNETPVPNINHPGRQEVSRVELPKESKVSSLNVPGTLEGGHSKLSPQNSYVSQNYQSQEGSRHHSSEATPQGPISSPHYSNESVPKSQRSSPLHSKNPLPQQDRYSPQIAKETQRYSPQHANEQVLPLQRLSPQNAANLGAHTLQPVRSPQHSHSPIAPAVPFSAPVYPPGESNRNSLPAPPLQKQPARYSPASLPPNIQATASPRIPMEGYGQHPPMKHVQTDLGPRLRGTNEFGVATAGVPQPIASTVLPPPQPKPPVMAIPHSTSSYLQPPDLNAPTLVHSATSPSLQSPGRNQQPQNSPRINQNPMGVKYPRERSPHHIPGNGPPPSFVPPQQQQQPLPNYNIPREQAQHQTPVLPPQQQQPYSASPQQYPQVGSPIPPQQARMGRQHDRNVYYPANANANASGNYFMPPQPTMNNRYQSASPNRMTQLQQGYAGYVHNAPYSQDSDTGTPPPPSTIPMAMPHGNPVGMKLHGHQINKRQDRRQLYDNIRSGNFGI</sequence>
<accession>J7SAQ4</accession>
<evidence type="ECO:0000256" key="1">
    <source>
        <dbReference type="SAM" id="MobiDB-lite"/>
    </source>
</evidence>
<protein>
    <recommendedName>
        <fullName evidence="2">Meiotically up-regulated protein Msb1/Mug8 domain-containing protein</fullName>
    </recommendedName>
</protein>
<proteinExistence type="predicted"/>